<dbReference type="Gene3D" id="3.40.1190.20">
    <property type="match status" value="1"/>
</dbReference>
<dbReference type="EMBL" id="JAAQPH010000003">
    <property type="protein sequence ID" value="NIA67818.1"/>
    <property type="molecule type" value="Genomic_DNA"/>
</dbReference>
<dbReference type="GO" id="GO:0005524">
    <property type="term" value="F:ATP binding"/>
    <property type="evidence" value="ECO:0007669"/>
    <property type="project" value="UniProtKB-UniRule"/>
</dbReference>
<keyword evidence="4 11" id="KW-0808">Transferase</keyword>
<comment type="catalytic activity">
    <reaction evidence="1 11">
        <text>5-(2-hydroxyethyl)-4-methylthiazole + ATP = 4-methyl-5-(2-phosphooxyethyl)-thiazole + ADP + H(+)</text>
        <dbReference type="Rhea" id="RHEA:24212"/>
        <dbReference type="ChEBI" id="CHEBI:15378"/>
        <dbReference type="ChEBI" id="CHEBI:17957"/>
        <dbReference type="ChEBI" id="CHEBI:30616"/>
        <dbReference type="ChEBI" id="CHEBI:58296"/>
        <dbReference type="ChEBI" id="CHEBI:456216"/>
        <dbReference type="EC" id="2.7.1.50"/>
    </reaction>
</comment>
<keyword evidence="7 11" id="KW-0418">Kinase</keyword>
<keyword evidence="8 11" id="KW-0067">ATP-binding</keyword>
<dbReference type="HAMAP" id="MF_00228">
    <property type="entry name" value="Thz_kinase"/>
    <property type="match status" value="1"/>
</dbReference>
<proteinExistence type="inferred from homology"/>
<evidence type="ECO:0000313" key="13">
    <source>
        <dbReference type="Proteomes" id="UP000761264"/>
    </source>
</evidence>
<reference evidence="12" key="1">
    <citation type="submission" date="2020-03" db="EMBL/GenBank/DDBJ databases">
        <title>Genome of Pelagibius litoralis DSM 21314T.</title>
        <authorList>
            <person name="Wang G."/>
        </authorList>
    </citation>
    <scope>NUCLEOTIDE SEQUENCE</scope>
    <source>
        <strain evidence="12">DSM 21314</strain>
    </source>
</reference>
<dbReference type="CDD" id="cd01170">
    <property type="entry name" value="THZ_kinase"/>
    <property type="match status" value="1"/>
</dbReference>
<comment type="similarity">
    <text evidence="11">Belongs to the Thz kinase family.</text>
</comment>
<dbReference type="GO" id="GO:0009229">
    <property type="term" value="P:thiamine diphosphate biosynthetic process"/>
    <property type="evidence" value="ECO:0007669"/>
    <property type="project" value="UniProtKB-UniRule"/>
</dbReference>
<dbReference type="GO" id="GO:0009228">
    <property type="term" value="P:thiamine biosynthetic process"/>
    <property type="evidence" value="ECO:0007669"/>
    <property type="project" value="UniProtKB-KW"/>
</dbReference>
<dbReference type="PRINTS" id="PR01099">
    <property type="entry name" value="HYETHTZKNASE"/>
</dbReference>
<dbReference type="PIRSF" id="PIRSF000513">
    <property type="entry name" value="Thz_kinase"/>
    <property type="match status" value="1"/>
</dbReference>
<dbReference type="GO" id="GO:0000287">
    <property type="term" value="F:magnesium ion binding"/>
    <property type="evidence" value="ECO:0007669"/>
    <property type="project" value="UniProtKB-UniRule"/>
</dbReference>
<comment type="cofactor">
    <cofactor evidence="2 11">
        <name>Mg(2+)</name>
        <dbReference type="ChEBI" id="CHEBI:18420"/>
    </cofactor>
</comment>
<evidence type="ECO:0000256" key="8">
    <source>
        <dbReference type="ARBA" id="ARBA00022840"/>
    </source>
</evidence>
<dbReference type="InterPro" id="IPR029056">
    <property type="entry name" value="Ribokinase-like"/>
</dbReference>
<keyword evidence="10 11" id="KW-0784">Thiamine biosynthesis</keyword>
<feature type="binding site" evidence="11">
    <location>
        <position position="120"/>
    </location>
    <ligand>
        <name>ATP</name>
        <dbReference type="ChEBI" id="CHEBI:30616"/>
    </ligand>
</feature>
<evidence type="ECO:0000313" key="12">
    <source>
        <dbReference type="EMBL" id="NIA67818.1"/>
    </source>
</evidence>
<accession>A0A967EWQ4</accession>
<keyword evidence="5 11" id="KW-0479">Metal-binding</keyword>
<evidence type="ECO:0000256" key="6">
    <source>
        <dbReference type="ARBA" id="ARBA00022741"/>
    </source>
</evidence>
<dbReference type="SUPFAM" id="SSF53613">
    <property type="entry name" value="Ribokinase-like"/>
    <property type="match status" value="1"/>
</dbReference>
<keyword evidence="6 11" id="KW-0547">Nucleotide-binding</keyword>
<evidence type="ECO:0000256" key="3">
    <source>
        <dbReference type="ARBA" id="ARBA00004868"/>
    </source>
</evidence>
<dbReference type="GO" id="GO:0004417">
    <property type="term" value="F:hydroxyethylthiazole kinase activity"/>
    <property type="evidence" value="ECO:0007669"/>
    <property type="project" value="UniProtKB-UniRule"/>
</dbReference>
<evidence type="ECO:0000256" key="5">
    <source>
        <dbReference type="ARBA" id="ARBA00022723"/>
    </source>
</evidence>
<feature type="binding site" evidence="11">
    <location>
        <position position="167"/>
    </location>
    <ligand>
        <name>ATP</name>
        <dbReference type="ChEBI" id="CHEBI:30616"/>
    </ligand>
</feature>
<comment type="function">
    <text evidence="11">Catalyzes the phosphorylation of the hydroxyl group of 4-methyl-5-beta-hydroxyethylthiazole (THZ).</text>
</comment>
<evidence type="ECO:0000256" key="11">
    <source>
        <dbReference type="HAMAP-Rule" id="MF_00228"/>
    </source>
</evidence>
<sequence length="276" mass="27936">MQIDDVAPYLNAVREQRPLIHCITNDVTQAITANALLALGASPVMARDAAEVEEVVRRAAALVINLGTPTPARIDASVKAAEVARALGIPWVLDPVGVGASALRRDAAAALLTKGPAVIRGNAAEAACLSGQTTTVVPGVDAVGAVPTARDAAVDLAAVRDSVVAVTAARDCIADRTRALEIDNGVVMMTRVTGLGCCTTALVAAFLAVSEDAFGAAVAALTIMGIAGERAAGTARGPGSLEPALLDSLYDIGPADLVREARWHPLSTPAAEGVAL</sequence>
<keyword evidence="9 11" id="KW-0460">Magnesium</keyword>
<gene>
    <name evidence="11 12" type="primary">thiM</name>
    <name evidence="12" type="ORF">HBA54_04370</name>
</gene>
<dbReference type="InterPro" id="IPR000417">
    <property type="entry name" value="Hyethyz_kinase"/>
</dbReference>
<dbReference type="Pfam" id="PF02110">
    <property type="entry name" value="HK"/>
    <property type="match status" value="1"/>
</dbReference>
<evidence type="ECO:0000256" key="9">
    <source>
        <dbReference type="ARBA" id="ARBA00022842"/>
    </source>
</evidence>
<dbReference type="EC" id="2.7.1.50" evidence="11"/>
<comment type="pathway">
    <text evidence="3 11">Cofactor biosynthesis; thiamine diphosphate biosynthesis; 4-methyl-5-(2-phosphoethyl)-thiazole from 5-(2-hydroxyethyl)-4-methylthiazole: step 1/1.</text>
</comment>
<evidence type="ECO:0000256" key="2">
    <source>
        <dbReference type="ARBA" id="ARBA00001946"/>
    </source>
</evidence>
<evidence type="ECO:0000256" key="10">
    <source>
        <dbReference type="ARBA" id="ARBA00022977"/>
    </source>
</evidence>
<organism evidence="12 13">
    <name type="scientific">Pelagibius litoralis</name>
    <dbReference type="NCBI Taxonomy" id="374515"/>
    <lineage>
        <taxon>Bacteria</taxon>
        <taxon>Pseudomonadati</taxon>
        <taxon>Pseudomonadota</taxon>
        <taxon>Alphaproteobacteria</taxon>
        <taxon>Rhodospirillales</taxon>
        <taxon>Rhodovibrionaceae</taxon>
        <taxon>Pelagibius</taxon>
    </lineage>
</organism>
<feature type="binding site" evidence="11">
    <location>
        <position position="45"/>
    </location>
    <ligand>
        <name>substrate</name>
    </ligand>
</feature>
<dbReference type="NCBIfam" id="NF006830">
    <property type="entry name" value="PRK09355.1"/>
    <property type="match status" value="1"/>
</dbReference>
<feature type="binding site" evidence="11">
    <location>
        <position position="194"/>
    </location>
    <ligand>
        <name>substrate</name>
    </ligand>
</feature>
<protein>
    <recommendedName>
        <fullName evidence="11">Hydroxyethylthiazole kinase</fullName>
        <ecNumber evidence="11">2.7.1.50</ecNumber>
    </recommendedName>
    <alternativeName>
        <fullName evidence="11">4-methyl-5-beta-hydroxyethylthiazole kinase</fullName>
        <shortName evidence="11">TH kinase</shortName>
        <shortName evidence="11">Thz kinase</shortName>
    </alternativeName>
</protein>
<dbReference type="Proteomes" id="UP000761264">
    <property type="component" value="Unassembled WGS sequence"/>
</dbReference>
<keyword evidence="13" id="KW-1185">Reference proteome</keyword>
<evidence type="ECO:0000256" key="7">
    <source>
        <dbReference type="ARBA" id="ARBA00022777"/>
    </source>
</evidence>
<name>A0A967EWQ4_9PROT</name>
<evidence type="ECO:0000256" key="1">
    <source>
        <dbReference type="ARBA" id="ARBA00001771"/>
    </source>
</evidence>
<dbReference type="AlphaFoldDB" id="A0A967EWQ4"/>
<dbReference type="RefSeq" id="WP_167221789.1">
    <property type="nucleotide sequence ID" value="NZ_JAAQPH010000003.1"/>
</dbReference>
<comment type="caution">
    <text evidence="12">The sequence shown here is derived from an EMBL/GenBank/DDBJ whole genome shotgun (WGS) entry which is preliminary data.</text>
</comment>
<evidence type="ECO:0000256" key="4">
    <source>
        <dbReference type="ARBA" id="ARBA00022679"/>
    </source>
</evidence>